<dbReference type="PATRIC" id="fig|119224.3.peg.596"/>
<reference evidence="2 3" key="1">
    <citation type="submission" date="2015-08" db="EMBL/GenBank/DDBJ databases">
        <title>Genome sequence of Streptococcus phocae subsp. phocae ATCC 51973T isolated from liver specimen obtained from seal.</title>
        <authorList>
            <person name="Avendano-Herrera R."/>
        </authorList>
    </citation>
    <scope>NUCLEOTIDE SEQUENCE [LARGE SCALE GENOMIC DNA]</scope>
    <source>
        <strain evidence="2 3">ATCC 51973</strain>
    </source>
</reference>
<dbReference type="PANTHER" id="PTHR40516:SF1">
    <property type="entry name" value="ANTITOXIN CHPS-RELATED"/>
    <property type="match status" value="1"/>
</dbReference>
<dbReference type="GO" id="GO:0097351">
    <property type="term" value="F:toxin sequestering activity"/>
    <property type="evidence" value="ECO:0007669"/>
    <property type="project" value="InterPro"/>
</dbReference>
<dbReference type="PANTHER" id="PTHR40516">
    <property type="entry name" value="ANTITOXIN CHPS-RELATED"/>
    <property type="match status" value="1"/>
</dbReference>
<evidence type="ECO:0000313" key="3">
    <source>
        <dbReference type="Proteomes" id="UP000049578"/>
    </source>
</evidence>
<dbReference type="RefSeq" id="WP_054278817.1">
    <property type="nucleotide sequence ID" value="NZ_LHQM01000020.1"/>
</dbReference>
<dbReference type="InterPro" id="IPR037914">
    <property type="entry name" value="SpoVT-AbrB_sf"/>
</dbReference>
<dbReference type="SUPFAM" id="SSF89447">
    <property type="entry name" value="AbrB/MazE/MraZ-like"/>
    <property type="match status" value="1"/>
</dbReference>
<dbReference type="STRING" id="119224.AKK44_05275"/>
<dbReference type="InterPro" id="IPR007159">
    <property type="entry name" value="SpoVT-AbrB_dom"/>
</dbReference>
<evidence type="ECO:0000313" key="2">
    <source>
        <dbReference type="EMBL" id="KPJ22275.1"/>
    </source>
</evidence>
<dbReference type="Pfam" id="PF04014">
    <property type="entry name" value="MazE_antitoxin"/>
    <property type="match status" value="1"/>
</dbReference>
<dbReference type="SMART" id="SM00966">
    <property type="entry name" value="SpoVT_AbrB"/>
    <property type="match status" value="1"/>
</dbReference>
<feature type="domain" description="SpoVT-AbrB" evidence="1">
    <location>
        <begin position="6"/>
        <end position="51"/>
    </location>
</feature>
<accession>A0A0N8FX66</accession>
<gene>
    <name evidence="2" type="ORF">AKK44_05275</name>
</gene>
<proteinExistence type="predicted"/>
<dbReference type="InterPro" id="IPR039052">
    <property type="entry name" value="Antitox_PemI-like"/>
</dbReference>
<organism evidence="2 3">
    <name type="scientific">Streptococcus phocae</name>
    <dbReference type="NCBI Taxonomy" id="119224"/>
    <lineage>
        <taxon>Bacteria</taxon>
        <taxon>Bacillati</taxon>
        <taxon>Bacillota</taxon>
        <taxon>Bacilli</taxon>
        <taxon>Lactobacillales</taxon>
        <taxon>Streptococcaceae</taxon>
        <taxon>Streptococcus</taxon>
    </lineage>
</organism>
<protein>
    <recommendedName>
        <fullName evidence="1">SpoVT-AbrB domain-containing protein</fullName>
    </recommendedName>
</protein>
<dbReference type="AlphaFoldDB" id="A0A0N8FX66"/>
<comment type="caution">
    <text evidence="2">The sequence shown here is derived from an EMBL/GenBank/DDBJ whole genome shotgun (WGS) entry which is preliminary data.</text>
</comment>
<dbReference type="Proteomes" id="UP000049578">
    <property type="component" value="Unassembled WGS sequence"/>
</dbReference>
<name>A0A0N8FX66_9STRE</name>
<dbReference type="GO" id="GO:0003677">
    <property type="term" value="F:DNA binding"/>
    <property type="evidence" value="ECO:0007669"/>
    <property type="project" value="InterPro"/>
</dbReference>
<keyword evidence="3" id="KW-1185">Reference proteome</keyword>
<evidence type="ECO:0000259" key="1">
    <source>
        <dbReference type="SMART" id="SM00966"/>
    </source>
</evidence>
<dbReference type="EMBL" id="LHQM01000020">
    <property type="protein sequence ID" value="KPJ22275.1"/>
    <property type="molecule type" value="Genomic_DNA"/>
</dbReference>
<sequence>MGLILQKWGNSNAIRLPKKVIDELQWQVNQEINFSITEKGLVLKPAEKPSIKGLFDGFEGRIDEKELDWGQPDGIEVW</sequence>
<dbReference type="Gene3D" id="2.10.260.10">
    <property type="match status" value="1"/>
</dbReference>